<evidence type="ECO:0008006" key="4">
    <source>
        <dbReference type="Google" id="ProtNLM"/>
    </source>
</evidence>
<evidence type="ECO:0000313" key="2">
    <source>
        <dbReference type="EMBL" id="GIJ28891.1"/>
    </source>
</evidence>
<accession>A0ABQ4JF57</accession>
<organism evidence="2 3">
    <name type="scientific">Micromonospora qiuiae</name>
    <dbReference type="NCBI Taxonomy" id="502268"/>
    <lineage>
        <taxon>Bacteria</taxon>
        <taxon>Bacillati</taxon>
        <taxon>Actinomycetota</taxon>
        <taxon>Actinomycetes</taxon>
        <taxon>Micromonosporales</taxon>
        <taxon>Micromonosporaceae</taxon>
        <taxon>Micromonospora</taxon>
    </lineage>
</organism>
<protein>
    <recommendedName>
        <fullName evidence="4">Transposase DDE domain-containing protein</fullName>
    </recommendedName>
</protein>
<dbReference type="EMBL" id="BOPC01000056">
    <property type="protein sequence ID" value="GIJ28891.1"/>
    <property type="molecule type" value="Genomic_DNA"/>
</dbReference>
<comment type="caution">
    <text evidence="2">The sequence shown here is derived from an EMBL/GenBank/DDBJ whole genome shotgun (WGS) entry which is preliminary data.</text>
</comment>
<sequence length="109" mass="11185">MRITFTSLLNYTPQQASGSVMMADAGYVCPSFGRRFLACQGISSVHEIVLILNVAIAGLRHEGGGASAPGTSPVTGGAGRLDSARGVAVPHLHRADGGPGRLLRTSPQS</sequence>
<keyword evidence="3" id="KW-1185">Reference proteome</keyword>
<evidence type="ECO:0000313" key="3">
    <source>
        <dbReference type="Proteomes" id="UP000653076"/>
    </source>
</evidence>
<evidence type="ECO:0000256" key="1">
    <source>
        <dbReference type="SAM" id="MobiDB-lite"/>
    </source>
</evidence>
<name>A0ABQ4JF57_9ACTN</name>
<gene>
    <name evidence="2" type="ORF">Vqi01_40530</name>
</gene>
<reference evidence="2 3" key="1">
    <citation type="submission" date="2021-01" db="EMBL/GenBank/DDBJ databases">
        <title>Whole genome shotgun sequence of Verrucosispora qiuiae NBRC 106684.</title>
        <authorList>
            <person name="Komaki H."/>
            <person name="Tamura T."/>
        </authorList>
    </citation>
    <scope>NUCLEOTIDE SEQUENCE [LARGE SCALE GENOMIC DNA]</scope>
    <source>
        <strain evidence="2 3">NBRC 106684</strain>
    </source>
</reference>
<feature type="region of interest" description="Disordered" evidence="1">
    <location>
        <begin position="90"/>
        <end position="109"/>
    </location>
</feature>
<proteinExistence type="predicted"/>
<dbReference type="Proteomes" id="UP000653076">
    <property type="component" value="Unassembled WGS sequence"/>
</dbReference>